<evidence type="ECO:0000313" key="3">
    <source>
        <dbReference type="EMBL" id="MFC7612797.1"/>
    </source>
</evidence>
<organism evidence="3 4">
    <name type="scientific">Actinokineospora soli</name>
    <dbReference type="NCBI Taxonomy" id="1048753"/>
    <lineage>
        <taxon>Bacteria</taxon>
        <taxon>Bacillati</taxon>
        <taxon>Actinomycetota</taxon>
        <taxon>Actinomycetes</taxon>
        <taxon>Pseudonocardiales</taxon>
        <taxon>Pseudonocardiaceae</taxon>
        <taxon>Actinokineospora</taxon>
    </lineage>
</organism>
<feature type="compositionally biased region" description="Basic residues" evidence="1">
    <location>
        <begin position="283"/>
        <end position="323"/>
    </location>
</feature>
<evidence type="ECO:0000256" key="1">
    <source>
        <dbReference type="SAM" id="MobiDB-lite"/>
    </source>
</evidence>
<accession>A0ABW2TIH8</accession>
<evidence type="ECO:0000313" key="4">
    <source>
        <dbReference type="Proteomes" id="UP001596512"/>
    </source>
</evidence>
<dbReference type="InterPro" id="IPR012338">
    <property type="entry name" value="Beta-lactam/transpept-like"/>
</dbReference>
<dbReference type="GO" id="GO:0016787">
    <property type="term" value="F:hydrolase activity"/>
    <property type="evidence" value="ECO:0007669"/>
    <property type="project" value="UniProtKB-KW"/>
</dbReference>
<dbReference type="Pfam" id="PF00144">
    <property type="entry name" value="Beta-lactamase"/>
    <property type="match status" value="1"/>
</dbReference>
<dbReference type="Gene3D" id="3.40.710.10">
    <property type="entry name" value="DD-peptidase/beta-lactamase superfamily"/>
    <property type="match status" value="1"/>
</dbReference>
<gene>
    <name evidence="3" type="ORF">ACFQV2_03220</name>
</gene>
<dbReference type="EC" id="3.-.-.-" evidence="3"/>
<dbReference type="SUPFAM" id="SSF56601">
    <property type="entry name" value="beta-lactamase/transpeptidase-like"/>
    <property type="match status" value="1"/>
</dbReference>
<name>A0ABW2TIH8_9PSEU</name>
<protein>
    <submittedName>
        <fullName evidence="3">Serine hydrolase domain-containing protein</fullName>
        <ecNumber evidence="3">3.-.-.-</ecNumber>
    </submittedName>
</protein>
<dbReference type="PANTHER" id="PTHR43283">
    <property type="entry name" value="BETA-LACTAMASE-RELATED"/>
    <property type="match status" value="1"/>
</dbReference>
<reference evidence="4" key="1">
    <citation type="journal article" date="2019" name="Int. J. Syst. Evol. Microbiol.">
        <title>The Global Catalogue of Microorganisms (GCM) 10K type strain sequencing project: providing services to taxonomists for standard genome sequencing and annotation.</title>
        <authorList>
            <consortium name="The Broad Institute Genomics Platform"/>
            <consortium name="The Broad Institute Genome Sequencing Center for Infectious Disease"/>
            <person name="Wu L."/>
            <person name="Ma J."/>
        </authorList>
    </citation>
    <scope>NUCLEOTIDE SEQUENCE [LARGE SCALE GENOMIC DNA]</scope>
    <source>
        <strain evidence="4">JCM 17695</strain>
    </source>
</reference>
<sequence>MDELRAWLDERAEQHLFSGVVLVHRGGEPVFSHAAGLAHRGHGVPVRADTRFAVASVTKLVTATAALQLVERGALGLHAPLVDVLPAEHRPVALTREHTLHHLLSHTSGLTNYHDDDDETGASFIACWDRIPTYHVRKPADMLPLFADLPAHSPPGARFSYGDANYILIGLVIEAVTGRSYHDVVAAEVLAPAGMADAGFDALDTDPVRLATGYQVADGPYETWLSNVFSITATGMPDGGMICAAPDLVRLIDALRGEAHRAGRLRRHDHAARRGRTRLLVRLRHAARRRRRRRHRHRAQRRRPRRGRRRRAPPRRGHHRRRPQQPGPRVLARVPPGARRVGAPRSPVTFPSVV</sequence>
<dbReference type="InterPro" id="IPR050789">
    <property type="entry name" value="Diverse_Enzym_Activities"/>
</dbReference>
<feature type="domain" description="Beta-lactamase-related" evidence="2">
    <location>
        <begin position="5"/>
        <end position="277"/>
    </location>
</feature>
<keyword evidence="4" id="KW-1185">Reference proteome</keyword>
<dbReference type="EMBL" id="JBHTEY010000004">
    <property type="protein sequence ID" value="MFC7612797.1"/>
    <property type="molecule type" value="Genomic_DNA"/>
</dbReference>
<keyword evidence="3" id="KW-0378">Hydrolase</keyword>
<dbReference type="InterPro" id="IPR001466">
    <property type="entry name" value="Beta-lactam-related"/>
</dbReference>
<proteinExistence type="predicted"/>
<comment type="caution">
    <text evidence="3">The sequence shown here is derived from an EMBL/GenBank/DDBJ whole genome shotgun (WGS) entry which is preliminary data.</text>
</comment>
<evidence type="ECO:0000259" key="2">
    <source>
        <dbReference type="Pfam" id="PF00144"/>
    </source>
</evidence>
<feature type="region of interest" description="Disordered" evidence="1">
    <location>
        <begin position="283"/>
        <end position="354"/>
    </location>
</feature>
<dbReference type="Proteomes" id="UP001596512">
    <property type="component" value="Unassembled WGS sequence"/>
</dbReference>